<dbReference type="PANTHER" id="PTHR23131">
    <property type="entry name" value="ENDORIBONUCLEASE LACTB2"/>
    <property type="match status" value="1"/>
</dbReference>
<dbReference type="PANTHER" id="PTHR23131:SF4">
    <property type="entry name" value="METALLO-BETA-LACTAMASE SUPERFAMILY POTEIN"/>
    <property type="match status" value="1"/>
</dbReference>
<dbReference type="InterPro" id="IPR001279">
    <property type="entry name" value="Metallo-B-lactamas"/>
</dbReference>
<comment type="caution">
    <text evidence="2">The sequence shown here is derived from an EMBL/GenBank/DDBJ whole genome shotgun (WGS) entry which is preliminary data.</text>
</comment>
<evidence type="ECO:0000313" key="3">
    <source>
        <dbReference type="Proteomes" id="UP000587002"/>
    </source>
</evidence>
<protein>
    <submittedName>
        <fullName evidence="2">Glyoxylase-like metal-dependent hydrolase (Beta-lactamase superfamily II)</fullName>
    </submittedName>
</protein>
<organism evidence="2 3">
    <name type="scientific">Saccharopolyspora hordei</name>
    <dbReference type="NCBI Taxonomy" id="1838"/>
    <lineage>
        <taxon>Bacteria</taxon>
        <taxon>Bacillati</taxon>
        <taxon>Actinomycetota</taxon>
        <taxon>Actinomycetes</taxon>
        <taxon>Pseudonocardiales</taxon>
        <taxon>Pseudonocardiaceae</taxon>
        <taxon>Saccharopolyspora</taxon>
    </lineage>
</organism>
<name>A0A853ASL9_9PSEU</name>
<dbReference type="Proteomes" id="UP000587002">
    <property type="component" value="Unassembled WGS sequence"/>
</dbReference>
<dbReference type="SUPFAM" id="SSF56281">
    <property type="entry name" value="Metallo-hydrolase/oxidoreductase"/>
    <property type="match status" value="1"/>
</dbReference>
<dbReference type="InterPro" id="IPR036866">
    <property type="entry name" value="RibonucZ/Hydroxyglut_hydro"/>
</dbReference>
<accession>A0A853ASL9</accession>
<dbReference type="EMBL" id="JACCFJ010000001">
    <property type="protein sequence ID" value="NYI85261.1"/>
    <property type="molecule type" value="Genomic_DNA"/>
</dbReference>
<dbReference type="Pfam" id="PF00753">
    <property type="entry name" value="Lactamase_B"/>
    <property type="match status" value="1"/>
</dbReference>
<dbReference type="GO" id="GO:0016787">
    <property type="term" value="F:hydrolase activity"/>
    <property type="evidence" value="ECO:0007669"/>
    <property type="project" value="UniProtKB-KW"/>
</dbReference>
<evidence type="ECO:0000259" key="1">
    <source>
        <dbReference type="SMART" id="SM00849"/>
    </source>
</evidence>
<dbReference type="AlphaFoldDB" id="A0A853ASL9"/>
<dbReference type="Gene3D" id="3.60.15.10">
    <property type="entry name" value="Ribonuclease Z/Hydroxyacylglutathione hydrolase-like"/>
    <property type="match status" value="1"/>
</dbReference>
<keyword evidence="2" id="KW-0378">Hydrolase</keyword>
<proteinExistence type="predicted"/>
<dbReference type="InterPro" id="IPR036388">
    <property type="entry name" value="WH-like_DNA-bd_sf"/>
</dbReference>
<dbReference type="RefSeq" id="WP_179723141.1">
    <property type="nucleotide sequence ID" value="NZ_BAABFH010000001.1"/>
</dbReference>
<feature type="domain" description="Metallo-beta-lactamase" evidence="1">
    <location>
        <begin position="34"/>
        <end position="246"/>
    </location>
</feature>
<dbReference type="InterPro" id="IPR050662">
    <property type="entry name" value="Sec-metab_biosynth-thioest"/>
</dbReference>
<evidence type="ECO:0000313" key="2">
    <source>
        <dbReference type="EMBL" id="NYI85261.1"/>
    </source>
</evidence>
<dbReference type="Gene3D" id="1.10.10.10">
    <property type="entry name" value="Winged helix-like DNA-binding domain superfamily/Winged helix DNA-binding domain"/>
    <property type="match status" value="1"/>
</dbReference>
<gene>
    <name evidence="2" type="ORF">HNR68_003891</name>
</gene>
<sequence>MGDSRHEWMRPGAYEVAPGVHRIPLPLPNDGLRAVNVYAITDGDALTLIDGGWALDAAREQLNAGLRQIGAGLGDIRRFLVTHAHRDHYTQAVALRREYGSRVLLGEGEQPTLEKLMHPSHVSLEKQVEMLAACGAGPVRDAVIAARGGKSRTTGWEEPDEWITSSTDVSLADRPLRALPTPGHTRGHVVFIDDASSLLFAGDHVLPHITPSIGFEQAPSELPLREYLASLRLVRSLPDMRLLPAHGPVTESAHQRIDELLDHHDRRLADTARTVERGATTAYEAARALTWTRRERKLDDLDPYNQMLAVLETAAHLDVLVLQSKLRAETVDGVTHYAPA</sequence>
<reference evidence="2 3" key="1">
    <citation type="submission" date="2020-07" db="EMBL/GenBank/DDBJ databases">
        <title>Sequencing the genomes of 1000 actinobacteria strains.</title>
        <authorList>
            <person name="Klenk H.-P."/>
        </authorList>
    </citation>
    <scope>NUCLEOTIDE SEQUENCE [LARGE SCALE GENOMIC DNA]</scope>
    <source>
        <strain evidence="2 3">DSM 44065</strain>
    </source>
</reference>
<dbReference type="SMART" id="SM00849">
    <property type="entry name" value="Lactamase_B"/>
    <property type="match status" value="1"/>
</dbReference>
<keyword evidence="3" id="KW-1185">Reference proteome</keyword>